<evidence type="ECO:0000313" key="3">
    <source>
        <dbReference type="Proteomes" id="UP001168990"/>
    </source>
</evidence>
<keyword evidence="3" id="KW-1185">Reference proteome</keyword>
<reference evidence="2" key="1">
    <citation type="journal article" date="2023" name="bioRxiv">
        <title>Scaffold-level genome assemblies of two parasitoid biocontrol wasps reveal the parthenogenesis mechanism and an associated novel virus.</title>
        <authorList>
            <person name="Inwood S."/>
            <person name="Skelly J."/>
            <person name="Guhlin J."/>
            <person name="Harrop T."/>
            <person name="Goldson S."/>
            <person name="Dearden P."/>
        </authorList>
    </citation>
    <scope>NUCLEOTIDE SEQUENCE</scope>
    <source>
        <strain evidence="2">Irish</strain>
        <tissue evidence="2">Whole body</tissue>
    </source>
</reference>
<gene>
    <name evidence="2" type="ORF">PV328_010531</name>
</gene>
<accession>A0AA39FHW1</accession>
<feature type="coiled-coil region" evidence="1">
    <location>
        <begin position="257"/>
        <end position="284"/>
    </location>
</feature>
<dbReference type="AlphaFoldDB" id="A0AA39FHW1"/>
<reference evidence="2" key="2">
    <citation type="submission" date="2023-03" db="EMBL/GenBank/DDBJ databases">
        <authorList>
            <person name="Inwood S.N."/>
            <person name="Skelly J.G."/>
            <person name="Guhlin J."/>
            <person name="Harrop T.W.R."/>
            <person name="Goldson S.G."/>
            <person name="Dearden P.K."/>
        </authorList>
    </citation>
    <scope>NUCLEOTIDE SEQUENCE</scope>
    <source>
        <strain evidence="2">Irish</strain>
        <tissue evidence="2">Whole body</tissue>
    </source>
</reference>
<name>A0AA39FHW1_9HYME</name>
<comment type="caution">
    <text evidence="2">The sequence shown here is derived from an EMBL/GenBank/DDBJ whole genome shotgun (WGS) entry which is preliminary data.</text>
</comment>
<keyword evidence="1" id="KW-0175">Coiled coil</keyword>
<evidence type="ECO:0000256" key="1">
    <source>
        <dbReference type="SAM" id="Coils"/>
    </source>
</evidence>
<evidence type="ECO:0000313" key="2">
    <source>
        <dbReference type="EMBL" id="KAK0169897.1"/>
    </source>
</evidence>
<dbReference type="EMBL" id="JAQQBS010000004">
    <property type="protein sequence ID" value="KAK0169897.1"/>
    <property type="molecule type" value="Genomic_DNA"/>
</dbReference>
<sequence length="292" mass="33538">MDSSKKIPWNSSTKINDKNDAAAATTVVATTSSSSRDTSFHHNHQRLNLEQKFSQSEVTNRLKSLSDAINETSAENVALGKEVSNLLSKLEIEPHLLSREVRDGLDKVSAILKKEDLVEVNEMALAINMQRKKRNEISIAREDRELRKKYEELCSQYANLEEKLHTVQEKVSSLTELVNTSKLDEEIDYSEMIHNATKLNDYKKTCDNLDQELAEMQLTDDFPEKILSKYKQCMQSTGELAELNSFLSQYGYLPPDILEAKAYLEQQEKRRQEVKNKLDEKLNSFCLKKNEK</sequence>
<organism evidence="2 3">
    <name type="scientific">Microctonus aethiopoides</name>
    <dbReference type="NCBI Taxonomy" id="144406"/>
    <lineage>
        <taxon>Eukaryota</taxon>
        <taxon>Metazoa</taxon>
        <taxon>Ecdysozoa</taxon>
        <taxon>Arthropoda</taxon>
        <taxon>Hexapoda</taxon>
        <taxon>Insecta</taxon>
        <taxon>Pterygota</taxon>
        <taxon>Neoptera</taxon>
        <taxon>Endopterygota</taxon>
        <taxon>Hymenoptera</taxon>
        <taxon>Apocrita</taxon>
        <taxon>Ichneumonoidea</taxon>
        <taxon>Braconidae</taxon>
        <taxon>Euphorinae</taxon>
        <taxon>Microctonus</taxon>
    </lineage>
</organism>
<proteinExistence type="predicted"/>
<dbReference type="Proteomes" id="UP001168990">
    <property type="component" value="Unassembled WGS sequence"/>
</dbReference>
<feature type="coiled-coil region" evidence="1">
    <location>
        <begin position="143"/>
        <end position="219"/>
    </location>
</feature>
<protein>
    <submittedName>
        <fullName evidence="2">Uncharacterized protein</fullName>
    </submittedName>
</protein>